<keyword evidence="3" id="KW-1185">Reference proteome</keyword>
<feature type="compositionally biased region" description="Gly residues" evidence="1">
    <location>
        <begin position="50"/>
        <end position="59"/>
    </location>
</feature>
<evidence type="ECO:0000313" key="2">
    <source>
        <dbReference type="EMBL" id="GGQ12248.1"/>
    </source>
</evidence>
<protein>
    <submittedName>
        <fullName evidence="2">Uncharacterized protein</fullName>
    </submittedName>
</protein>
<dbReference type="Proteomes" id="UP000611554">
    <property type="component" value="Unassembled WGS sequence"/>
</dbReference>
<gene>
    <name evidence="2" type="ORF">GCM10010140_48160</name>
</gene>
<accession>A0ABQ2R762</accession>
<feature type="compositionally biased region" description="Basic and acidic residues" evidence="1">
    <location>
        <begin position="12"/>
        <end position="40"/>
    </location>
</feature>
<evidence type="ECO:0000313" key="3">
    <source>
        <dbReference type="Proteomes" id="UP000611554"/>
    </source>
</evidence>
<comment type="caution">
    <text evidence="2">The sequence shown here is derived from an EMBL/GenBank/DDBJ whole genome shotgun (WGS) entry which is preliminary data.</text>
</comment>
<organism evidence="2 3">
    <name type="scientific">Streptosporangium pseudovulgare</name>
    <dbReference type="NCBI Taxonomy" id="35765"/>
    <lineage>
        <taxon>Bacteria</taxon>
        <taxon>Bacillati</taxon>
        <taxon>Actinomycetota</taxon>
        <taxon>Actinomycetes</taxon>
        <taxon>Streptosporangiales</taxon>
        <taxon>Streptosporangiaceae</taxon>
        <taxon>Streptosporangium</taxon>
    </lineage>
</organism>
<dbReference type="EMBL" id="BMQJ01000012">
    <property type="protein sequence ID" value="GGQ12248.1"/>
    <property type="molecule type" value="Genomic_DNA"/>
</dbReference>
<reference evidence="3" key="1">
    <citation type="journal article" date="2019" name="Int. J. Syst. Evol. Microbiol.">
        <title>The Global Catalogue of Microorganisms (GCM) 10K type strain sequencing project: providing services to taxonomists for standard genome sequencing and annotation.</title>
        <authorList>
            <consortium name="The Broad Institute Genomics Platform"/>
            <consortium name="The Broad Institute Genome Sequencing Center for Infectious Disease"/>
            <person name="Wu L."/>
            <person name="Ma J."/>
        </authorList>
    </citation>
    <scope>NUCLEOTIDE SEQUENCE [LARGE SCALE GENOMIC DNA]</scope>
    <source>
        <strain evidence="3">JCM 3115</strain>
    </source>
</reference>
<evidence type="ECO:0000256" key="1">
    <source>
        <dbReference type="SAM" id="MobiDB-lite"/>
    </source>
</evidence>
<sequence>MLHSTNMPERAGPADREPRAVGGTGDHRGPAASQLDKESPRIGSRPCGSAMGGIRYGGSGRDRGVRAVPGQIITWSSGRPTKENWAPRVSLWSSGCQVCIVGSPLRQ</sequence>
<feature type="region of interest" description="Disordered" evidence="1">
    <location>
        <begin position="1"/>
        <end position="65"/>
    </location>
</feature>
<proteinExistence type="predicted"/>
<name>A0ABQ2R762_9ACTN</name>